<dbReference type="SUPFAM" id="SSF57850">
    <property type="entry name" value="RING/U-box"/>
    <property type="match status" value="1"/>
</dbReference>
<keyword evidence="8" id="KW-0804">Transcription</keyword>
<reference evidence="14" key="1">
    <citation type="submission" date="2015-04" db="UniProtKB">
        <authorList>
            <consortium name="EnsemblPlants"/>
        </authorList>
    </citation>
    <scope>IDENTIFICATION</scope>
</reference>
<dbReference type="eggNOG" id="ENOG502S5GT">
    <property type="taxonomic scope" value="Eukaryota"/>
</dbReference>
<evidence type="ECO:0000256" key="1">
    <source>
        <dbReference type="ARBA" id="ARBA00004604"/>
    </source>
</evidence>
<keyword evidence="7" id="KW-0238">DNA-binding</keyword>
<evidence type="ECO:0000256" key="9">
    <source>
        <dbReference type="ARBA" id="ARBA00023242"/>
    </source>
</evidence>
<evidence type="ECO:0000259" key="13">
    <source>
        <dbReference type="PROSITE" id="PS50089"/>
    </source>
</evidence>
<evidence type="ECO:0000256" key="12">
    <source>
        <dbReference type="SAM" id="Phobius"/>
    </source>
</evidence>
<dbReference type="InterPro" id="IPR033599">
    <property type="entry name" value="TAF1B/Rrn7"/>
</dbReference>
<organism evidence="14">
    <name type="scientific">Oryza glumipatula</name>
    <dbReference type="NCBI Taxonomy" id="40148"/>
    <lineage>
        <taxon>Eukaryota</taxon>
        <taxon>Viridiplantae</taxon>
        <taxon>Streptophyta</taxon>
        <taxon>Embryophyta</taxon>
        <taxon>Tracheophyta</taxon>
        <taxon>Spermatophyta</taxon>
        <taxon>Magnoliopsida</taxon>
        <taxon>Liliopsida</taxon>
        <taxon>Poales</taxon>
        <taxon>Poaceae</taxon>
        <taxon>BOP clade</taxon>
        <taxon>Oryzoideae</taxon>
        <taxon>Oryzeae</taxon>
        <taxon>Oryzinae</taxon>
        <taxon>Oryza</taxon>
    </lineage>
</organism>
<reference evidence="14" key="2">
    <citation type="submission" date="2018-05" db="EMBL/GenBank/DDBJ databases">
        <title>OgluRS3 (Oryza glumaepatula Reference Sequence Version 3).</title>
        <authorList>
            <person name="Zhang J."/>
            <person name="Kudrna D."/>
            <person name="Lee S."/>
            <person name="Talag J."/>
            <person name="Welchert J."/>
            <person name="Wing R.A."/>
        </authorList>
    </citation>
    <scope>NUCLEOTIDE SEQUENCE [LARGE SCALE GENOMIC DNA]</scope>
</reference>
<evidence type="ECO:0000313" key="14">
    <source>
        <dbReference type="EnsemblPlants" id="OGLUM05G13650.1"/>
    </source>
</evidence>
<dbReference type="STRING" id="40148.A0A0D9ZXV7"/>
<dbReference type="InterPro" id="IPR001841">
    <property type="entry name" value="Znf_RING"/>
</dbReference>
<sequence length="1048" mass="112771">MDDDGGGSPGHYGGGGIHLVCEYCGHGSEYAEDDADDGFFTCRQCSAIHTSTQNTATNPFDFPMTPAHLSAHRRPTQPTPTPKPFPAPRGAATGAAAPAFDDLGEPSEPRDFATGANAWGNPEDVAARVRWRYVRGLQVILQRQLEALVERHRVGSLAASLAGTIWLRWVAASKVFDEMWVHKMLAIAASVEEGHSASKDKQSELEGDAQKSQSSYEFLFLRSLRMMLPVYSTLAVCFLACHVARETILPTDICRWAMEGKLPYVAAFTQVDKLLGSSLNDCPLSSRQLFRPTRVIGAWQLEAAAGSIAQKIGLLLPSVNFYLIAQRFLKELSLPIEKILPHACRIYEWAMPAELWLSSNPGRVPSRVCVMAILIVALRVLYGINGQGIWESIAQTENAVGSDPEASAPHSIEPDSNNSEEFDARELLCTLAASYDKIDVGHDYSKEVHSYLKYCKDVVFTGMTFSLEEEHLIDIFWDMYKGKEDENAKLCQEKLRTTNGVNKRCRDGRFEDNGINNKHNSIRINKGILIFHIIPDYHPENPWNVLHPSNKRFEEVRGGKRVQRLAAPRPTSCAAPGVLVPSPPPMHQRKSCTDAGMLPGPLLPLPPPPPPELVVYPSVPSLPPSATPPSSSSSIGSSIAIVVLVVITTAIVTVAIVVIRRSYRRGRRLSCSSFSPRRSLSPRALSSSPSAMSQMWRAAVAAVGSSPRASAASARSWPEMAAPSSAPGDPGRGPPVALSSSAQGAVQGTAGLMASSATSAAAMAPPPSAPSLPEVERVILELLSLPPSPLQPAMSGSTATCFICNKLLLPTDLHLVLPVCSHMFHQRCLVAWLRSRVTPLLCCPECHAPITTRCRTDKRSLVPTFCSGEYDIESQILAVPAPPGEEVAEAVGGSRGWLRSSLDRLSGSWRACSGSRAVAAVAAPGCSSSRRTTGSWSPGTGSTSGRHLHLGADSRGVQTQVQLQLQLPVLPLADEEVAAADDDAGGSRGWLRSSLATLSGSWAVFPTTSRSTAMELPVSSSRRTAAGSTDSWSGSWDPEALRVSEPQP</sequence>
<feature type="region of interest" description="Disordered" evidence="11">
    <location>
        <begin position="714"/>
        <end position="740"/>
    </location>
</feature>
<keyword evidence="4 10" id="KW-0863">Zinc-finger</keyword>
<dbReference type="GO" id="GO:0070860">
    <property type="term" value="C:RNA polymerase I core factor complex"/>
    <property type="evidence" value="ECO:0007669"/>
    <property type="project" value="InterPro"/>
</dbReference>
<evidence type="ECO:0000256" key="11">
    <source>
        <dbReference type="SAM" id="MobiDB-lite"/>
    </source>
</evidence>
<dbReference type="Proteomes" id="UP000026961">
    <property type="component" value="Chromosome 5"/>
</dbReference>
<dbReference type="InterPro" id="IPR048540">
    <property type="entry name" value="Rrn7_cyclin_N"/>
</dbReference>
<feature type="compositionally biased region" description="Polar residues" evidence="11">
    <location>
        <begin position="1009"/>
        <end position="1034"/>
    </location>
</feature>
<evidence type="ECO:0000313" key="15">
    <source>
        <dbReference type="Proteomes" id="UP000026961"/>
    </source>
</evidence>
<comment type="similarity">
    <text evidence="2">Belongs to the RRN7/TAF1B family.</text>
</comment>
<dbReference type="PROSITE" id="PS50089">
    <property type="entry name" value="ZF_RING_2"/>
    <property type="match status" value="1"/>
</dbReference>
<feature type="domain" description="RING-type" evidence="13">
    <location>
        <begin position="801"/>
        <end position="847"/>
    </location>
</feature>
<keyword evidence="9" id="KW-0539">Nucleus</keyword>
<feature type="transmembrane region" description="Helical" evidence="12">
    <location>
        <begin position="635"/>
        <end position="659"/>
    </location>
</feature>
<feature type="region of interest" description="Disordered" evidence="11">
    <location>
        <begin position="929"/>
        <end position="950"/>
    </location>
</feature>
<dbReference type="GO" id="GO:0008270">
    <property type="term" value="F:zinc ion binding"/>
    <property type="evidence" value="ECO:0007669"/>
    <property type="project" value="UniProtKB-KW"/>
</dbReference>
<dbReference type="GO" id="GO:0001164">
    <property type="term" value="F:RNA polymerase I core promoter sequence-specific DNA binding"/>
    <property type="evidence" value="ECO:0007669"/>
    <property type="project" value="InterPro"/>
</dbReference>
<dbReference type="Gene3D" id="3.30.40.10">
    <property type="entry name" value="Zinc/RING finger domain, C3HC4 (zinc finger)"/>
    <property type="match status" value="1"/>
</dbReference>
<dbReference type="Pfam" id="PF20644">
    <property type="entry name" value="Rrn7_cyclin_N"/>
    <property type="match status" value="1"/>
</dbReference>
<dbReference type="HOGENOM" id="CLU_011285_0_0_1"/>
<feature type="region of interest" description="Disordered" evidence="11">
    <location>
        <begin position="56"/>
        <end position="101"/>
    </location>
</feature>
<accession>A0A0D9ZXV7</accession>
<dbReference type="CDD" id="cd16448">
    <property type="entry name" value="RING-H2"/>
    <property type="match status" value="1"/>
</dbReference>
<keyword evidence="6" id="KW-0805">Transcription regulation</keyword>
<evidence type="ECO:0000256" key="6">
    <source>
        <dbReference type="ARBA" id="ARBA00023015"/>
    </source>
</evidence>
<dbReference type="AlphaFoldDB" id="A0A0D9ZXV7"/>
<feature type="compositionally biased region" description="Low complexity" evidence="11">
    <location>
        <begin position="88"/>
        <end position="100"/>
    </location>
</feature>
<evidence type="ECO:0000256" key="3">
    <source>
        <dbReference type="ARBA" id="ARBA00022723"/>
    </source>
</evidence>
<dbReference type="PANTHER" id="PTHR31576">
    <property type="entry name" value="TATA BOX-BINDING PROTEIN-ASSOCIATED FACTOR RNA POLYMERASE I SUBUNIT B"/>
    <property type="match status" value="1"/>
</dbReference>
<name>A0A0D9ZXV7_9ORYZ</name>
<feature type="region of interest" description="Disordered" evidence="11">
    <location>
        <begin position="1009"/>
        <end position="1048"/>
    </location>
</feature>
<evidence type="ECO:0000256" key="10">
    <source>
        <dbReference type="PROSITE-ProRule" id="PRU00175"/>
    </source>
</evidence>
<evidence type="ECO:0000256" key="2">
    <source>
        <dbReference type="ARBA" id="ARBA00006899"/>
    </source>
</evidence>
<feature type="compositionally biased region" description="Low complexity" evidence="11">
    <location>
        <begin position="929"/>
        <end position="945"/>
    </location>
</feature>
<protein>
    <recommendedName>
        <fullName evidence="13">RING-type domain-containing protein</fullName>
    </recommendedName>
</protein>
<feature type="compositionally biased region" description="Pro residues" evidence="11">
    <location>
        <begin position="77"/>
        <end position="87"/>
    </location>
</feature>
<keyword evidence="5" id="KW-0862">Zinc</keyword>
<keyword evidence="15" id="KW-1185">Reference proteome</keyword>
<dbReference type="InterPro" id="IPR013083">
    <property type="entry name" value="Znf_RING/FYVE/PHD"/>
</dbReference>
<dbReference type="Gramene" id="OGLUM05G13650.1">
    <property type="protein sequence ID" value="OGLUM05G13650.1"/>
    <property type="gene ID" value="OGLUM05G13650"/>
</dbReference>
<dbReference type="Pfam" id="PF20645">
    <property type="entry name" value="Rrn7_cyclin_C"/>
    <property type="match status" value="1"/>
</dbReference>
<keyword evidence="3" id="KW-0479">Metal-binding</keyword>
<dbReference type="InterPro" id="IPR048538">
    <property type="entry name" value="Rrn7_cyclin_C"/>
</dbReference>
<dbReference type="PANTHER" id="PTHR31576:SF2">
    <property type="entry name" value="TATA BOX-BINDING PROTEIN-ASSOCIATED FACTOR RNA POLYMERASE I SUBUNIT B"/>
    <property type="match status" value="1"/>
</dbReference>
<dbReference type="GO" id="GO:0042790">
    <property type="term" value="P:nucleolar large rRNA transcription by RNA polymerase I"/>
    <property type="evidence" value="ECO:0007669"/>
    <property type="project" value="TreeGrafter"/>
</dbReference>
<keyword evidence="12" id="KW-0812">Transmembrane</keyword>
<dbReference type="EnsemblPlants" id="OGLUM05G13650.1">
    <property type="protein sequence ID" value="OGLUM05G13650.1"/>
    <property type="gene ID" value="OGLUM05G13650"/>
</dbReference>
<evidence type="ECO:0000256" key="7">
    <source>
        <dbReference type="ARBA" id="ARBA00023125"/>
    </source>
</evidence>
<proteinExistence type="inferred from homology"/>
<evidence type="ECO:0000256" key="8">
    <source>
        <dbReference type="ARBA" id="ARBA00023163"/>
    </source>
</evidence>
<keyword evidence="12" id="KW-0472">Membrane</keyword>
<evidence type="ECO:0000256" key="4">
    <source>
        <dbReference type="ARBA" id="ARBA00022771"/>
    </source>
</evidence>
<keyword evidence="12" id="KW-1133">Transmembrane helix</keyword>
<comment type="subcellular location">
    <subcellularLocation>
        <location evidence="1">Nucleus</location>
        <location evidence="1">Nucleolus</location>
    </subcellularLocation>
</comment>
<evidence type="ECO:0000256" key="5">
    <source>
        <dbReference type="ARBA" id="ARBA00022833"/>
    </source>
</evidence>